<organism evidence="1 2">
    <name type="scientific">Galleria mellonella</name>
    <name type="common">Greater wax moth</name>
    <dbReference type="NCBI Taxonomy" id="7137"/>
    <lineage>
        <taxon>Eukaryota</taxon>
        <taxon>Metazoa</taxon>
        <taxon>Ecdysozoa</taxon>
        <taxon>Arthropoda</taxon>
        <taxon>Hexapoda</taxon>
        <taxon>Insecta</taxon>
        <taxon>Pterygota</taxon>
        <taxon>Neoptera</taxon>
        <taxon>Endopterygota</taxon>
        <taxon>Lepidoptera</taxon>
        <taxon>Glossata</taxon>
        <taxon>Ditrysia</taxon>
        <taxon>Pyraloidea</taxon>
        <taxon>Pyralidae</taxon>
        <taxon>Galleriinae</taxon>
        <taxon>Galleria</taxon>
    </lineage>
</organism>
<proteinExistence type="predicted"/>
<gene>
    <name evidence="2" type="primary">LOC116412935</name>
</gene>
<accession>A0A6J3BZ87</accession>
<dbReference type="GeneID" id="116412935"/>
<dbReference type="Proteomes" id="UP001652740">
    <property type="component" value="Unplaced"/>
</dbReference>
<dbReference type="InParanoid" id="A0A6J3BZ87"/>
<evidence type="ECO:0000313" key="2">
    <source>
        <dbReference type="RefSeq" id="XP_031764930.2"/>
    </source>
</evidence>
<protein>
    <submittedName>
        <fullName evidence="2">Uncharacterized protein LOC116412935</fullName>
    </submittedName>
</protein>
<sequence length="303" mass="35416">MFQNFHFSIDIRLKICFLFIFFCVNCEVYYDMSEDLITELYSKYKEAVADDDSSPSLRRLFKHNKEYNIHVNKLKEVNGYKKHNLIIRQQDNSRANPIIYINNPVESKIPNAYLTLEEFKKVLVNRVKPKIRDELDIVTKMTKKYENSSNRTSVRNITNKIPGKLSNDNLTTENTRTDIVTKTHKIYENVTLPTKNYMTTQQNDETTVINTKIREQNDNIKFEELTNITVENRSDTTFKTTESINKSIEKNFNNEDNEAKGLSEEENYEESSVDQEITTFLTTKSTTVKTTLGRPLVFMGGYN</sequence>
<name>A0A6J3BZ87_GALME</name>
<dbReference type="RefSeq" id="XP_031764930.2">
    <property type="nucleotide sequence ID" value="XM_031909070.2"/>
</dbReference>
<keyword evidence="1" id="KW-1185">Reference proteome</keyword>
<dbReference type="KEGG" id="gmw:116412935"/>
<dbReference type="AlphaFoldDB" id="A0A6J3BZ87"/>
<reference evidence="2" key="1">
    <citation type="submission" date="2025-08" db="UniProtKB">
        <authorList>
            <consortium name="RefSeq"/>
        </authorList>
    </citation>
    <scope>IDENTIFICATION</scope>
    <source>
        <tissue evidence="2">Whole larvae</tissue>
    </source>
</reference>
<evidence type="ECO:0000313" key="1">
    <source>
        <dbReference type="Proteomes" id="UP001652740"/>
    </source>
</evidence>